<keyword evidence="2" id="KW-0040">ANK repeat</keyword>
<dbReference type="InterPro" id="IPR002110">
    <property type="entry name" value="Ankyrin_rpt"/>
</dbReference>
<reference evidence="5" key="1">
    <citation type="submission" date="2022-10" db="EMBL/GenBank/DDBJ databases">
        <title>Culturing micro-colonial fungi from biological soil crusts in the Mojave desert and describing Neophaeococcomyces mojavensis, and introducing the new genera and species Taxawa tesnikishii.</title>
        <authorList>
            <person name="Kurbessoian T."/>
            <person name="Stajich J.E."/>
        </authorList>
    </citation>
    <scope>NUCLEOTIDE SEQUENCE</scope>
    <source>
        <strain evidence="5">TK_1</strain>
    </source>
</reference>
<feature type="region of interest" description="Disordered" evidence="3">
    <location>
        <begin position="774"/>
        <end position="802"/>
    </location>
</feature>
<dbReference type="Gene3D" id="1.25.40.20">
    <property type="entry name" value="Ankyrin repeat-containing domain"/>
    <property type="match status" value="3"/>
</dbReference>
<feature type="repeat" description="ANK" evidence="2">
    <location>
        <begin position="950"/>
        <end position="982"/>
    </location>
</feature>
<comment type="caution">
    <text evidence="5">The sequence shown here is derived from an EMBL/GenBank/DDBJ whole genome shotgun (WGS) entry which is preliminary data.</text>
</comment>
<accession>A0ABQ9NQT9</accession>
<sequence>MPGKRDKIRRLFAPGASGSSSSPGGAPIAQQAVPIPSRPANVPSLSSMSQSASQSNASMPTTQTARPPPSSHRVNSSSNVAGPGLAPPDLWTEALHTLSVKEQAAIRNLIPPQANSPQPLSDVIGDLCALVEKKRAECEDKRWKFEHNGQQVILRDVADRVIICLDKFKAVGDVAVNYDPSHLSLPWAGAAVAESQQMGDLLVATEKATYLINRGTIYELLYLQCNHGTSSDQVLLNLRGALVKLYATVLRLHANANRLYDKSTASRAIHAVLNPDEVRNFVQECQTLEERVDIEASNCERMYAHEAHATLRNRMENLQQLLDEMKQPVVRVDDRVAELWDRSNLSQQYEILRWTSDTPYEENHKTARDGRTEDTGKWLLMHERYLQWRKSSASMILWLHGIPGAGKTKLASTVVDGMLLALSGQPNNEALAYFYCDRNQTSRQEPVSVLRSFVRQLSTTRTGDAMLPPLVCVYQQKKRTGFASGPLDMKECEDLLLRYVDTYPQTTLVLDALDECDQKTRKHLITALDRIVAQSSKPIKIFISSRPDSDIKDRFEIGPNVGIQATDNQDDIAKFVAAAIEDRRKKLSSKLKQDIVDTLLAKSLGMFQWAALQIAQILELDREKDIRLRLGKLPVSLREAYDEIWESIRKKPGSAFDVAERAFQWVMCSRKPLPPELLVAAVCQDPETAGADSVDTDIDINFVLAACCNLLVIDPELQVCRFSHLSVQEYLETHRLMPIQAEDFVARVCLRLLCDATLNSYDLDLALDEQADEFGRNSSDEEYDQYESDEEHGQEETYEELNYDESAGNGLKKLLRYARAYWTRHVQKCEEAEDTEQLSTLLIDFLGSMNESGPAYRIWHAGLLTLDASDDDLIHYAEERLSPPSSSWFPICYFGFYRVLSSWWNSDSLDPNQCNQDGSSLLALSASGGFLPICRRLIELGANVNARNEGLNTALHGASLSGHKKIVELLLDHGADVNAQDEWLYTALHYASLNGHKKIVKLLLDHGANVNAQDEGLDTALHNASSNGYEKIVKLLLDHGANVNAQDEWLNTALHYASSSGHEKIVELLLKRGADVHARSWGSLTALQIASRKGHKEIERLLLEWGATT</sequence>
<name>A0ABQ9NQT9_9PEZI</name>
<keyword evidence="6" id="KW-1185">Reference proteome</keyword>
<feature type="repeat" description="ANK" evidence="2">
    <location>
        <begin position="1082"/>
        <end position="1109"/>
    </location>
</feature>
<protein>
    <recommendedName>
        <fullName evidence="4">Nephrocystin 3-like N-terminal domain-containing protein</fullName>
    </recommendedName>
</protein>
<feature type="repeat" description="ANK" evidence="2">
    <location>
        <begin position="917"/>
        <end position="949"/>
    </location>
</feature>
<evidence type="ECO:0000256" key="2">
    <source>
        <dbReference type="PROSITE-ProRule" id="PRU00023"/>
    </source>
</evidence>
<dbReference type="SMART" id="SM00248">
    <property type="entry name" value="ANK"/>
    <property type="match status" value="5"/>
</dbReference>
<evidence type="ECO:0000256" key="1">
    <source>
        <dbReference type="ARBA" id="ARBA00022737"/>
    </source>
</evidence>
<dbReference type="Pfam" id="PF24883">
    <property type="entry name" value="NPHP3_N"/>
    <property type="match status" value="1"/>
</dbReference>
<organism evidence="5 6">
    <name type="scientific">Coniosporium apollinis</name>
    <dbReference type="NCBI Taxonomy" id="61459"/>
    <lineage>
        <taxon>Eukaryota</taxon>
        <taxon>Fungi</taxon>
        <taxon>Dikarya</taxon>
        <taxon>Ascomycota</taxon>
        <taxon>Pezizomycotina</taxon>
        <taxon>Dothideomycetes</taxon>
        <taxon>Dothideomycetes incertae sedis</taxon>
        <taxon>Coniosporium</taxon>
    </lineage>
</organism>
<feature type="region of interest" description="Disordered" evidence="3">
    <location>
        <begin position="1"/>
        <end position="88"/>
    </location>
</feature>
<dbReference type="Pfam" id="PF12796">
    <property type="entry name" value="Ank_2"/>
    <property type="match status" value="3"/>
</dbReference>
<feature type="repeat" description="ANK" evidence="2">
    <location>
        <begin position="1052"/>
        <end position="1081"/>
    </location>
</feature>
<feature type="repeat" description="ANK" evidence="2">
    <location>
        <begin position="1016"/>
        <end position="1048"/>
    </location>
</feature>
<dbReference type="Gene3D" id="3.40.50.300">
    <property type="entry name" value="P-loop containing nucleotide triphosphate hydrolases"/>
    <property type="match status" value="1"/>
</dbReference>
<dbReference type="EMBL" id="JAPDRL010000036">
    <property type="protein sequence ID" value="KAJ9664642.1"/>
    <property type="molecule type" value="Genomic_DNA"/>
</dbReference>
<dbReference type="InterPro" id="IPR056884">
    <property type="entry name" value="NPHP3-like_N"/>
</dbReference>
<dbReference type="SUPFAM" id="SSF52540">
    <property type="entry name" value="P-loop containing nucleoside triphosphate hydrolases"/>
    <property type="match status" value="1"/>
</dbReference>
<dbReference type="InterPro" id="IPR036770">
    <property type="entry name" value="Ankyrin_rpt-contain_sf"/>
</dbReference>
<evidence type="ECO:0000256" key="3">
    <source>
        <dbReference type="SAM" id="MobiDB-lite"/>
    </source>
</evidence>
<evidence type="ECO:0000259" key="4">
    <source>
        <dbReference type="Pfam" id="PF24883"/>
    </source>
</evidence>
<feature type="compositionally biased region" description="Basic residues" evidence="3">
    <location>
        <begin position="1"/>
        <end position="10"/>
    </location>
</feature>
<dbReference type="Proteomes" id="UP001172684">
    <property type="component" value="Unassembled WGS sequence"/>
</dbReference>
<dbReference type="PANTHER" id="PTHR10039">
    <property type="entry name" value="AMELOGENIN"/>
    <property type="match status" value="1"/>
</dbReference>
<feature type="compositionally biased region" description="Low complexity" evidence="3">
    <location>
        <begin position="13"/>
        <end position="27"/>
    </location>
</feature>
<evidence type="ECO:0000313" key="5">
    <source>
        <dbReference type="EMBL" id="KAJ9664642.1"/>
    </source>
</evidence>
<evidence type="ECO:0000313" key="6">
    <source>
        <dbReference type="Proteomes" id="UP001172684"/>
    </source>
</evidence>
<dbReference type="PANTHER" id="PTHR10039:SF16">
    <property type="entry name" value="GPI INOSITOL-DEACYLASE"/>
    <property type="match status" value="1"/>
</dbReference>
<dbReference type="PRINTS" id="PR01415">
    <property type="entry name" value="ANKYRIN"/>
</dbReference>
<feature type="compositionally biased region" description="Acidic residues" evidence="3">
    <location>
        <begin position="780"/>
        <end position="802"/>
    </location>
</feature>
<proteinExistence type="predicted"/>
<feature type="domain" description="Nephrocystin 3-like N-terminal" evidence="4">
    <location>
        <begin position="374"/>
        <end position="546"/>
    </location>
</feature>
<dbReference type="SUPFAM" id="SSF48403">
    <property type="entry name" value="Ankyrin repeat"/>
    <property type="match status" value="1"/>
</dbReference>
<feature type="repeat" description="ANK" evidence="2">
    <location>
        <begin position="986"/>
        <end position="1015"/>
    </location>
</feature>
<dbReference type="PROSITE" id="PS50297">
    <property type="entry name" value="ANK_REP_REGION"/>
    <property type="match status" value="6"/>
</dbReference>
<dbReference type="PROSITE" id="PS50088">
    <property type="entry name" value="ANK_REPEAT"/>
    <property type="match status" value="6"/>
</dbReference>
<dbReference type="InterPro" id="IPR027417">
    <property type="entry name" value="P-loop_NTPase"/>
</dbReference>
<feature type="compositionally biased region" description="Low complexity" evidence="3">
    <location>
        <begin position="44"/>
        <end position="59"/>
    </location>
</feature>
<keyword evidence="1" id="KW-0677">Repeat</keyword>
<gene>
    <name evidence="5" type="ORF">H2201_005156</name>
</gene>